<evidence type="ECO:0000256" key="7">
    <source>
        <dbReference type="SAM" id="Phobius"/>
    </source>
</evidence>
<evidence type="ECO:0000313" key="10">
    <source>
        <dbReference type="EMBL" id="JAT54725.1"/>
    </source>
</evidence>
<dbReference type="FunFam" id="3.30.300.30:FF:000007">
    <property type="entry name" value="4-coumarate--CoA ligase 2"/>
    <property type="match status" value="1"/>
</dbReference>
<dbReference type="InterPro" id="IPR045851">
    <property type="entry name" value="AMP-bd_C_sf"/>
</dbReference>
<proteinExistence type="inferred from homology"/>
<comment type="catalytic activity">
    <reaction evidence="6">
        <text>(E)-4-coumarate + ATP + CoA = (E)-4-coumaroyl-CoA + AMP + diphosphate</text>
        <dbReference type="Rhea" id="RHEA:19641"/>
        <dbReference type="ChEBI" id="CHEBI:12876"/>
        <dbReference type="ChEBI" id="CHEBI:30616"/>
        <dbReference type="ChEBI" id="CHEBI:33019"/>
        <dbReference type="ChEBI" id="CHEBI:57287"/>
        <dbReference type="ChEBI" id="CHEBI:85008"/>
        <dbReference type="ChEBI" id="CHEBI:456215"/>
        <dbReference type="EC" id="6.2.1.12"/>
    </reaction>
    <physiologicalReaction direction="left-to-right" evidence="6">
        <dbReference type="Rhea" id="RHEA:19642"/>
    </physiologicalReaction>
</comment>
<evidence type="ECO:0000256" key="5">
    <source>
        <dbReference type="ARBA" id="ARBA00022840"/>
    </source>
</evidence>
<dbReference type="Pfam" id="PF13193">
    <property type="entry name" value="AMP-binding_C"/>
    <property type="match status" value="1"/>
</dbReference>
<keyword evidence="7" id="KW-1133">Transmembrane helix</keyword>
<dbReference type="Gene3D" id="3.40.50.12780">
    <property type="entry name" value="N-terminal domain of ligase-like"/>
    <property type="match status" value="1"/>
</dbReference>
<reference evidence="10" key="1">
    <citation type="submission" date="2015-07" db="EMBL/GenBank/DDBJ databases">
        <title>Transcriptome Assembly of Anthurium amnicola.</title>
        <authorList>
            <person name="Suzuki J."/>
        </authorList>
    </citation>
    <scope>NUCLEOTIDE SEQUENCE</scope>
</reference>
<dbReference type="EC" id="6.2.1.12" evidence="2"/>
<accession>A0A1D1YJA9</accession>
<keyword evidence="4" id="KW-0547">Nucleotide-binding</keyword>
<dbReference type="InterPro" id="IPR020845">
    <property type="entry name" value="AMP-binding_CS"/>
</dbReference>
<dbReference type="Gene3D" id="3.30.300.30">
    <property type="match status" value="1"/>
</dbReference>
<dbReference type="PROSITE" id="PS00455">
    <property type="entry name" value="AMP_BINDING"/>
    <property type="match status" value="1"/>
</dbReference>
<dbReference type="PANTHER" id="PTHR24096">
    <property type="entry name" value="LONG-CHAIN-FATTY-ACID--COA LIGASE"/>
    <property type="match status" value="1"/>
</dbReference>
<dbReference type="CDD" id="cd05904">
    <property type="entry name" value="4CL"/>
    <property type="match status" value="1"/>
</dbReference>
<name>A0A1D1YJA9_9ARAE</name>
<dbReference type="InterPro" id="IPR042099">
    <property type="entry name" value="ANL_N_sf"/>
</dbReference>
<comment type="similarity">
    <text evidence="1">Belongs to the ATP-dependent AMP-binding enzyme family.</text>
</comment>
<feature type="domain" description="AMP-binding enzyme C-terminal" evidence="9">
    <location>
        <begin position="473"/>
        <end position="548"/>
    </location>
</feature>
<gene>
    <name evidence="10" type="primary">4CLL5_3</name>
    <name evidence="10" type="ORF">g.108332</name>
</gene>
<dbReference type="FunFam" id="3.40.50.12780:FF:000003">
    <property type="entry name" value="Long-chain-fatty-acid--CoA ligase FadD"/>
    <property type="match status" value="1"/>
</dbReference>
<dbReference type="EMBL" id="GDJX01013211">
    <property type="protein sequence ID" value="JAT54725.1"/>
    <property type="molecule type" value="Transcribed_RNA"/>
</dbReference>
<evidence type="ECO:0000259" key="8">
    <source>
        <dbReference type="Pfam" id="PF00501"/>
    </source>
</evidence>
<evidence type="ECO:0000259" key="9">
    <source>
        <dbReference type="Pfam" id="PF13193"/>
    </source>
</evidence>
<feature type="transmembrane region" description="Helical" evidence="7">
    <location>
        <begin position="259"/>
        <end position="281"/>
    </location>
</feature>
<dbReference type="GO" id="GO:0005777">
    <property type="term" value="C:peroxisome"/>
    <property type="evidence" value="ECO:0007669"/>
    <property type="project" value="TreeGrafter"/>
</dbReference>
<dbReference type="InterPro" id="IPR025110">
    <property type="entry name" value="AMP-bd_C"/>
</dbReference>
<evidence type="ECO:0000256" key="3">
    <source>
        <dbReference type="ARBA" id="ARBA00022598"/>
    </source>
</evidence>
<evidence type="ECO:0000256" key="2">
    <source>
        <dbReference type="ARBA" id="ARBA00012959"/>
    </source>
</evidence>
<feature type="domain" description="AMP-dependent synthetase/ligase" evidence="8">
    <location>
        <begin position="50"/>
        <end position="422"/>
    </location>
</feature>
<organism evidence="10">
    <name type="scientific">Anthurium amnicola</name>
    <dbReference type="NCBI Taxonomy" id="1678845"/>
    <lineage>
        <taxon>Eukaryota</taxon>
        <taxon>Viridiplantae</taxon>
        <taxon>Streptophyta</taxon>
        <taxon>Embryophyta</taxon>
        <taxon>Tracheophyta</taxon>
        <taxon>Spermatophyta</taxon>
        <taxon>Magnoliopsida</taxon>
        <taxon>Liliopsida</taxon>
        <taxon>Araceae</taxon>
        <taxon>Pothoideae</taxon>
        <taxon>Potheae</taxon>
        <taxon>Anthurium</taxon>
    </lineage>
</organism>
<dbReference type="GO" id="GO:0016207">
    <property type="term" value="F:4-coumarate-CoA ligase activity"/>
    <property type="evidence" value="ECO:0007669"/>
    <property type="project" value="UniProtKB-EC"/>
</dbReference>
<dbReference type="GO" id="GO:0005524">
    <property type="term" value="F:ATP binding"/>
    <property type="evidence" value="ECO:0007669"/>
    <property type="project" value="UniProtKB-KW"/>
</dbReference>
<dbReference type="GO" id="GO:0009698">
    <property type="term" value="P:phenylpropanoid metabolic process"/>
    <property type="evidence" value="ECO:0007669"/>
    <property type="project" value="UniProtKB-ARBA"/>
</dbReference>
<keyword evidence="3 10" id="KW-0436">Ligase</keyword>
<evidence type="ECO:0000256" key="6">
    <source>
        <dbReference type="ARBA" id="ARBA00034252"/>
    </source>
</evidence>
<keyword evidence="7" id="KW-0812">Transmembrane</keyword>
<keyword evidence="7" id="KW-0472">Membrane</keyword>
<protein>
    <recommendedName>
        <fullName evidence="2">4-coumarate--CoA ligase</fullName>
        <ecNumber evidence="2">6.2.1.12</ecNumber>
    </recommendedName>
</protein>
<dbReference type="InterPro" id="IPR000873">
    <property type="entry name" value="AMP-dep_synth/lig_dom"/>
</dbReference>
<evidence type="ECO:0000256" key="1">
    <source>
        <dbReference type="ARBA" id="ARBA00006432"/>
    </source>
</evidence>
<dbReference type="GO" id="GO:0106290">
    <property type="term" value="F:trans-cinnamate-CoA ligase activity"/>
    <property type="evidence" value="ECO:0007669"/>
    <property type="project" value="UniProtKB-ARBA"/>
</dbReference>
<dbReference type="SUPFAM" id="SSF56801">
    <property type="entry name" value="Acetyl-CoA synthetase-like"/>
    <property type="match status" value="1"/>
</dbReference>
<dbReference type="Pfam" id="PF00501">
    <property type="entry name" value="AMP-binding"/>
    <property type="match status" value="1"/>
</dbReference>
<sequence>MAQDAGVAVDERSGFCKSNYVFYSKRRSVPLPSDPYLDVATFISSRPHFGKVALVDASTGRHVTYPELWRAVRAVAAALSGRHGVRKGHVVLLLSPNSIHFPVVALAVMSLGAVLTTTNPLNTPGEIAKQVADSKPCLAFTTPPLLSKLSSGAASGLPIVILDDADGEGMPEDPRVVSCITEMMRGTDPVGRGVGEVIGQDDTATLLYSSGTTGTSKGVVSTHRNLISMVQIILNRFKLDGTAAGGGDAHVFICTVPMFHIYGLAAFATGLLGAGSTVVVLSKFEMGEMMSAIATHRATYLPLVPPILVAMINNSGAIRAKHDLGSLRSVLSGGAPLSREVIEGFLEKYPGVEILQGYGLTESTGIGASTDSVDESRRYGTAGLLSPNTQARIVDPDTGEPFPVNRTGELWLRGPYVMKGYFSNPDATASTLDSEGWLRTGDLCYIDEDGFLFVVDRLKELIKYKGYQVAPAELEALLLTHPGVSDAAVIPFPDKEVGQYPMAYVVRKAGSHLPDSEVMEFVARQVAPYKRVRRVAFVPAIPKNASGKILRKDLIKLATSKL</sequence>
<evidence type="ECO:0000256" key="4">
    <source>
        <dbReference type="ARBA" id="ARBA00022741"/>
    </source>
</evidence>
<dbReference type="AlphaFoldDB" id="A0A1D1YJA9"/>
<dbReference type="PANTHER" id="PTHR24096:SF413">
    <property type="entry name" value="PEROXISOMAL OPC-8:0-COA LIGASE 1"/>
    <property type="match status" value="1"/>
</dbReference>
<keyword evidence="5" id="KW-0067">ATP-binding</keyword>